<protein>
    <submittedName>
        <fullName evidence="1">Uncharacterized protein</fullName>
    </submittedName>
</protein>
<dbReference type="Proteomes" id="UP000827986">
    <property type="component" value="Unassembled WGS sequence"/>
</dbReference>
<reference evidence="1" key="1">
    <citation type="submission" date="2021-09" db="EMBL/GenBank/DDBJ databases">
        <title>The genome of Mauremys mutica provides insights into the evolution of semi-aquatic lifestyle.</title>
        <authorList>
            <person name="Gong S."/>
            <person name="Gao Y."/>
        </authorList>
    </citation>
    <scope>NUCLEOTIDE SEQUENCE</scope>
    <source>
        <strain evidence="1">MM-2020</strain>
        <tissue evidence="1">Muscle</tissue>
    </source>
</reference>
<gene>
    <name evidence="1" type="ORF">KIL84_013618</name>
</gene>
<organism evidence="1 2">
    <name type="scientific">Mauremys mutica</name>
    <name type="common">yellowpond turtle</name>
    <dbReference type="NCBI Taxonomy" id="74926"/>
    <lineage>
        <taxon>Eukaryota</taxon>
        <taxon>Metazoa</taxon>
        <taxon>Chordata</taxon>
        <taxon>Craniata</taxon>
        <taxon>Vertebrata</taxon>
        <taxon>Euteleostomi</taxon>
        <taxon>Archelosauria</taxon>
        <taxon>Testudinata</taxon>
        <taxon>Testudines</taxon>
        <taxon>Cryptodira</taxon>
        <taxon>Durocryptodira</taxon>
        <taxon>Testudinoidea</taxon>
        <taxon>Geoemydidae</taxon>
        <taxon>Geoemydinae</taxon>
        <taxon>Mauremys</taxon>
    </lineage>
</organism>
<name>A0A9D3WX84_9SAUR</name>
<accession>A0A9D3WX84</accession>
<proteinExistence type="predicted"/>
<evidence type="ECO:0000313" key="1">
    <source>
        <dbReference type="EMBL" id="KAH1169028.1"/>
    </source>
</evidence>
<comment type="caution">
    <text evidence="1">The sequence shown here is derived from an EMBL/GenBank/DDBJ whole genome shotgun (WGS) entry which is preliminary data.</text>
</comment>
<evidence type="ECO:0000313" key="2">
    <source>
        <dbReference type="Proteomes" id="UP000827986"/>
    </source>
</evidence>
<keyword evidence="2" id="KW-1185">Reference proteome</keyword>
<dbReference type="EMBL" id="JAHDVG010000485">
    <property type="protein sequence ID" value="KAH1169028.1"/>
    <property type="molecule type" value="Genomic_DNA"/>
</dbReference>
<sequence length="99" mass="11774">MRRRRKRTRDDMFQEILQASGASDTEHSAWRITLVDRMDRDRVDRRKAQEKERDVQREMLPLLKQQADMLETLVDLQIQCSDPCSDSMFRPMFASLCSP</sequence>
<dbReference type="AlphaFoldDB" id="A0A9D3WX84"/>